<evidence type="ECO:0000313" key="3">
    <source>
        <dbReference type="Proteomes" id="UP000315295"/>
    </source>
</evidence>
<evidence type="ECO:0000256" key="1">
    <source>
        <dbReference type="SAM" id="MobiDB-lite"/>
    </source>
</evidence>
<sequence>MADEGRRGEDARKLIKSRIRAEEALGEKEHWPPATKASVENLPDRTDLKNTLREVMGEEMRDIQWASKPKNPDYSDEEVPLPFSKELLDKPTSGDTRALKMQSYKRLTDPYDHLEGFIYAFEGRGNNDATKCKLFPTTIRGAARDWFK</sequence>
<evidence type="ECO:0008006" key="4">
    <source>
        <dbReference type="Google" id="ProtNLM"/>
    </source>
</evidence>
<dbReference type="Proteomes" id="UP000315295">
    <property type="component" value="Unassembled WGS sequence"/>
</dbReference>
<gene>
    <name evidence="2" type="ORF">C1H46_002304</name>
</gene>
<keyword evidence="3" id="KW-1185">Reference proteome</keyword>
<reference evidence="2 3" key="1">
    <citation type="journal article" date="2019" name="G3 (Bethesda)">
        <title>Sequencing of a Wild Apple (Malus baccata) Genome Unravels the Differences Between Cultivated and Wild Apple Species Regarding Disease Resistance and Cold Tolerance.</title>
        <authorList>
            <person name="Chen X."/>
        </authorList>
    </citation>
    <scope>NUCLEOTIDE SEQUENCE [LARGE SCALE GENOMIC DNA]</scope>
    <source>
        <strain evidence="3">cv. Shandingzi</strain>
        <tissue evidence="2">Leaves</tissue>
    </source>
</reference>
<name>A0A540NM47_MALBA</name>
<accession>A0A540NM47</accession>
<dbReference type="AlphaFoldDB" id="A0A540NM47"/>
<proteinExistence type="predicted"/>
<feature type="region of interest" description="Disordered" evidence="1">
    <location>
        <begin position="23"/>
        <end position="45"/>
    </location>
</feature>
<protein>
    <recommendedName>
        <fullName evidence="4">Retrotransposon gag domain-containing protein</fullName>
    </recommendedName>
</protein>
<comment type="caution">
    <text evidence="2">The sequence shown here is derived from an EMBL/GenBank/DDBJ whole genome shotgun (WGS) entry which is preliminary data.</text>
</comment>
<evidence type="ECO:0000313" key="2">
    <source>
        <dbReference type="EMBL" id="TQE12101.1"/>
    </source>
</evidence>
<dbReference type="EMBL" id="VIEB01000023">
    <property type="protein sequence ID" value="TQE12101.1"/>
    <property type="molecule type" value="Genomic_DNA"/>
</dbReference>
<organism evidence="2 3">
    <name type="scientific">Malus baccata</name>
    <name type="common">Siberian crab apple</name>
    <name type="synonym">Pyrus baccata</name>
    <dbReference type="NCBI Taxonomy" id="106549"/>
    <lineage>
        <taxon>Eukaryota</taxon>
        <taxon>Viridiplantae</taxon>
        <taxon>Streptophyta</taxon>
        <taxon>Embryophyta</taxon>
        <taxon>Tracheophyta</taxon>
        <taxon>Spermatophyta</taxon>
        <taxon>Magnoliopsida</taxon>
        <taxon>eudicotyledons</taxon>
        <taxon>Gunneridae</taxon>
        <taxon>Pentapetalae</taxon>
        <taxon>rosids</taxon>
        <taxon>fabids</taxon>
        <taxon>Rosales</taxon>
        <taxon>Rosaceae</taxon>
        <taxon>Amygdaloideae</taxon>
        <taxon>Maleae</taxon>
        <taxon>Malus</taxon>
    </lineage>
</organism>